<sequence>MQLITVALSTLTLALGVSAAPVPNALEGSEINARSFIDVAKQFASPHIGPGPVVFNSSEIASTSQNSGISGTAIFTLPGHIPNPHIAPPIGIFAPPVKNLRSEEHARAIIEEYVFDSPN</sequence>
<evidence type="ECO:0000313" key="1">
    <source>
        <dbReference type="EMBL" id="KAI0055642.1"/>
    </source>
</evidence>
<proteinExistence type="predicted"/>
<keyword evidence="2" id="KW-1185">Reference proteome</keyword>
<comment type="caution">
    <text evidence="1">The sequence shown here is derived from an EMBL/GenBank/DDBJ whole genome shotgun (WGS) entry which is preliminary data.</text>
</comment>
<reference evidence="1" key="1">
    <citation type="submission" date="2021-03" db="EMBL/GenBank/DDBJ databases">
        <authorList>
            <consortium name="DOE Joint Genome Institute"/>
            <person name="Ahrendt S."/>
            <person name="Looney B.P."/>
            <person name="Miyauchi S."/>
            <person name="Morin E."/>
            <person name="Drula E."/>
            <person name="Courty P.E."/>
            <person name="Chicoki N."/>
            <person name="Fauchery L."/>
            <person name="Kohler A."/>
            <person name="Kuo A."/>
            <person name="Labutti K."/>
            <person name="Pangilinan J."/>
            <person name="Lipzen A."/>
            <person name="Riley R."/>
            <person name="Andreopoulos W."/>
            <person name="He G."/>
            <person name="Johnson J."/>
            <person name="Barry K.W."/>
            <person name="Grigoriev I.V."/>
            <person name="Nagy L."/>
            <person name="Hibbett D."/>
            <person name="Henrissat B."/>
            <person name="Matheny P.B."/>
            <person name="Labbe J."/>
            <person name="Martin F."/>
        </authorList>
    </citation>
    <scope>NUCLEOTIDE SEQUENCE</scope>
    <source>
        <strain evidence="1">HHB10654</strain>
    </source>
</reference>
<evidence type="ECO:0000313" key="2">
    <source>
        <dbReference type="Proteomes" id="UP000814140"/>
    </source>
</evidence>
<accession>A0ACB8SH96</accession>
<reference evidence="1" key="2">
    <citation type="journal article" date="2022" name="New Phytol.">
        <title>Evolutionary transition to the ectomycorrhizal habit in the genomes of a hyperdiverse lineage of mushroom-forming fungi.</title>
        <authorList>
            <person name="Looney B."/>
            <person name="Miyauchi S."/>
            <person name="Morin E."/>
            <person name="Drula E."/>
            <person name="Courty P.E."/>
            <person name="Kohler A."/>
            <person name="Kuo A."/>
            <person name="LaButti K."/>
            <person name="Pangilinan J."/>
            <person name="Lipzen A."/>
            <person name="Riley R."/>
            <person name="Andreopoulos W."/>
            <person name="He G."/>
            <person name="Johnson J."/>
            <person name="Nolan M."/>
            <person name="Tritt A."/>
            <person name="Barry K.W."/>
            <person name="Grigoriev I.V."/>
            <person name="Nagy L.G."/>
            <person name="Hibbett D."/>
            <person name="Henrissat B."/>
            <person name="Matheny P.B."/>
            <person name="Labbe J."/>
            <person name="Martin F.M."/>
        </authorList>
    </citation>
    <scope>NUCLEOTIDE SEQUENCE</scope>
    <source>
        <strain evidence="1">HHB10654</strain>
    </source>
</reference>
<dbReference type="EMBL" id="MU277284">
    <property type="protein sequence ID" value="KAI0055642.1"/>
    <property type="molecule type" value="Genomic_DNA"/>
</dbReference>
<protein>
    <submittedName>
        <fullName evidence="1">Uncharacterized protein</fullName>
    </submittedName>
</protein>
<gene>
    <name evidence="1" type="ORF">BV25DRAFT_1735147</name>
</gene>
<name>A0ACB8SH96_9AGAM</name>
<organism evidence="1 2">
    <name type="scientific">Artomyces pyxidatus</name>
    <dbReference type="NCBI Taxonomy" id="48021"/>
    <lineage>
        <taxon>Eukaryota</taxon>
        <taxon>Fungi</taxon>
        <taxon>Dikarya</taxon>
        <taxon>Basidiomycota</taxon>
        <taxon>Agaricomycotina</taxon>
        <taxon>Agaricomycetes</taxon>
        <taxon>Russulales</taxon>
        <taxon>Auriscalpiaceae</taxon>
        <taxon>Artomyces</taxon>
    </lineage>
</organism>
<dbReference type="Proteomes" id="UP000814140">
    <property type="component" value="Unassembled WGS sequence"/>
</dbReference>